<evidence type="ECO:0000256" key="2">
    <source>
        <dbReference type="ARBA" id="ARBA00023125"/>
    </source>
</evidence>
<proteinExistence type="predicted"/>
<keyword evidence="3" id="KW-0804">Transcription</keyword>
<dbReference type="GO" id="GO:0000976">
    <property type="term" value="F:transcription cis-regulatory region binding"/>
    <property type="evidence" value="ECO:0007669"/>
    <property type="project" value="TreeGrafter"/>
</dbReference>
<gene>
    <name evidence="5" type="ORF">H8S23_06800</name>
</gene>
<dbReference type="InterPro" id="IPR028082">
    <property type="entry name" value="Peripla_BP_I"/>
</dbReference>
<dbReference type="AlphaFoldDB" id="A0A923L109"/>
<dbReference type="Pfam" id="PF00356">
    <property type="entry name" value="LacI"/>
    <property type="match status" value="1"/>
</dbReference>
<accession>A0A923L109</accession>
<protein>
    <submittedName>
        <fullName evidence="5">LacI family DNA-binding transcriptional regulator</fullName>
    </submittedName>
</protein>
<evidence type="ECO:0000256" key="3">
    <source>
        <dbReference type="ARBA" id="ARBA00023163"/>
    </source>
</evidence>
<dbReference type="InterPro" id="IPR010982">
    <property type="entry name" value="Lambda_DNA-bd_dom_sf"/>
</dbReference>
<dbReference type="SUPFAM" id="SSF47413">
    <property type="entry name" value="lambda repressor-like DNA-binding domains"/>
    <property type="match status" value="1"/>
</dbReference>
<evidence type="ECO:0000259" key="4">
    <source>
        <dbReference type="PROSITE" id="PS50932"/>
    </source>
</evidence>
<keyword evidence="6" id="KW-1185">Reference proteome</keyword>
<dbReference type="PRINTS" id="PR00036">
    <property type="entry name" value="HTHLACI"/>
</dbReference>
<dbReference type="SMART" id="SM00354">
    <property type="entry name" value="HTH_LACI"/>
    <property type="match status" value="1"/>
</dbReference>
<keyword evidence="1" id="KW-0805">Transcription regulation</keyword>
<dbReference type="Gene3D" id="3.40.50.2300">
    <property type="match status" value="2"/>
</dbReference>
<organism evidence="5 6">
    <name type="scientific">Anaerofilum hominis</name>
    <dbReference type="NCBI Taxonomy" id="2763016"/>
    <lineage>
        <taxon>Bacteria</taxon>
        <taxon>Bacillati</taxon>
        <taxon>Bacillota</taxon>
        <taxon>Clostridia</taxon>
        <taxon>Eubacteriales</taxon>
        <taxon>Oscillospiraceae</taxon>
        <taxon>Anaerofilum</taxon>
    </lineage>
</organism>
<sequence length="334" mass="36713">MPKNSKAATVAEIAAMAGVSSATVSRVLNHKGIVKGDTYDRVVAAVHELGGSFSERTEVEPSGGLLIFNLPSLDNPFYSEIVRGAKTSATRHGYHLLINEEHINRNTMPRVLKLLHKTRAVGMVTTNHISPDILQKLASTVALVQCCEYDEELDLPYVSIDDLSASKNIVEHLLAMGRRRIAFISGPARYKYARHRLQGYRTALQEAGLEEDPRLIVQLPEISYDLSISSAMQLLNADNPPDAFFTASDVYAAAVVRAAYLAGYRVPQDLMVAGFDNIEFSSMAIPSITTVSQPRTQLGFMACELLLEKIMDPDIPNKKIVLETELIVRESTAI</sequence>
<dbReference type="CDD" id="cd06284">
    <property type="entry name" value="PBP1_LacI-like"/>
    <property type="match status" value="1"/>
</dbReference>
<dbReference type="EMBL" id="JACONZ010000002">
    <property type="protein sequence ID" value="MBC5581212.1"/>
    <property type="molecule type" value="Genomic_DNA"/>
</dbReference>
<feature type="domain" description="HTH lacI-type" evidence="4">
    <location>
        <begin position="8"/>
        <end position="50"/>
    </location>
</feature>
<dbReference type="InterPro" id="IPR000843">
    <property type="entry name" value="HTH_LacI"/>
</dbReference>
<keyword evidence="2 5" id="KW-0238">DNA-binding</keyword>
<name>A0A923L109_9FIRM</name>
<dbReference type="PROSITE" id="PS50932">
    <property type="entry name" value="HTH_LACI_2"/>
    <property type="match status" value="1"/>
</dbReference>
<dbReference type="GO" id="GO:0003700">
    <property type="term" value="F:DNA-binding transcription factor activity"/>
    <property type="evidence" value="ECO:0007669"/>
    <property type="project" value="TreeGrafter"/>
</dbReference>
<dbReference type="PANTHER" id="PTHR30146:SF109">
    <property type="entry name" value="HTH-TYPE TRANSCRIPTIONAL REGULATOR GALS"/>
    <property type="match status" value="1"/>
</dbReference>
<dbReference type="PANTHER" id="PTHR30146">
    <property type="entry name" value="LACI-RELATED TRANSCRIPTIONAL REPRESSOR"/>
    <property type="match status" value="1"/>
</dbReference>
<evidence type="ECO:0000256" key="1">
    <source>
        <dbReference type="ARBA" id="ARBA00023015"/>
    </source>
</evidence>
<dbReference type="SUPFAM" id="SSF53822">
    <property type="entry name" value="Periplasmic binding protein-like I"/>
    <property type="match status" value="1"/>
</dbReference>
<evidence type="ECO:0000313" key="6">
    <source>
        <dbReference type="Proteomes" id="UP000659630"/>
    </source>
</evidence>
<dbReference type="Pfam" id="PF13377">
    <property type="entry name" value="Peripla_BP_3"/>
    <property type="match status" value="1"/>
</dbReference>
<dbReference type="Gene3D" id="1.10.260.40">
    <property type="entry name" value="lambda repressor-like DNA-binding domains"/>
    <property type="match status" value="1"/>
</dbReference>
<reference evidence="5" key="1">
    <citation type="submission" date="2020-08" db="EMBL/GenBank/DDBJ databases">
        <title>Genome public.</title>
        <authorList>
            <person name="Liu C."/>
            <person name="Sun Q."/>
        </authorList>
    </citation>
    <scope>NUCLEOTIDE SEQUENCE</scope>
    <source>
        <strain evidence="5">BX8</strain>
    </source>
</reference>
<evidence type="ECO:0000313" key="5">
    <source>
        <dbReference type="EMBL" id="MBC5581212.1"/>
    </source>
</evidence>
<comment type="caution">
    <text evidence="5">The sequence shown here is derived from an EMBL/GenBank/DDBJ whole genome shotgun (WGS) entry which is preliminary data.</text>
</comment>
<dbReference type="Proteomes" id="UP000659630">
    <property type="component" value="Unassembled WGS sequence"/>
</dbReference>
<dbReference type="CDD" id="cd01392">
    <property type="entry name" value="HTH_LacI"/>
    <property type="match status" value="1"/>
</dbReference>
<dbReference type="InterPro" id="IPR046335">
    <property type="entry name" value="LacI/GalR-like_sensor"/>
</dbReference>
<dbReference type="PROSITE" id="PS00356">
    <property type="entry name" value="HTH_LACI_1"/>
    <property type="match status" value="1"/>
</dbReference>
<dbReference type="RefSeq" id="WP_186887576.1">
    <property type="nucleotide sequence ID" value="NZ_JACONZ010000002.1"/>
</dbReference>